<dbReference type="Proteomes" id="UP000253950">
    <property type="component" value="Unassembled WGS sequence"/>
</dbReference>
<evidence type="ECO:0000313" key="1">
    <source>
        <dbReference type="EMBL" id="RDF12717.1"/>
    </source>
</evidence>
<evidence type="ECO:0000313" key="2">
    <source>
        <dbReference type="Proteomes" id="UP000253950"/>
    </source>
</evidence>
<sequence>MENTQTMSDIMQTIQQRIDLLKESAIHQQTKMKDTLNERIIQSEIIQNQLSDNQQKLTAELGSSKAILLDLAQGLQLDFSVEITEFEQACQNETADKIELTKQFEQNVQEKISSQLNELKDKTNVALQKIDNIVLHIQQSFGKQKKTNTRILEKLKQFLYKHFDKQIITSKEYLAKQLERGANKLRA</sequence>
<organism evidence="1 2">
    <name type="scientific">Haemophilus sputorum</name>
    <dbReference type="NCBI Taxonomy" id="1078480"/>
    <lineage>
        <taxon>Bacteria</taxon>
        <taxon>Pseudomonadati</taxon>
        <taxon>Pseudomonadota</taxon>
        <taxon>Gammaproteobacteria</taxon>
        <taxon>Pasteurellales</taxon>
        <taxon>Pasteurellaceae</taxon>
        <taxon>Haemophilus</taxon>
    </lineage>
</organism>
<accession>A0ABX9HTG8</accession>
<gene>
    <name evidence="1" type="ORF">DPV84_00535</name>
</gene>
<comment type="caution">
    <text evidence="1">The sequence shown here is derived from an EMBL/GenBank/DDBJ whole genome shotgun (WGS) entry which is preliminary data.</text>
</comment>
<dbReference type="RefSeq" id="WP_111388908.1">
    <property type="nucleotide sequence ID" value="NZ_QEQG01000001.1"/>
</dbReference>
<protein>
    <submittedName>
        <fullName evidence="1">Uncharacterized protein</fullName>
    </submittedName>
</protein>
<reference evidence="1 2" key="1">
    <citation type="submission" date="2018-05" db="EMBL/GenBank/DDBJ databases">
        <title>Draft Genome Sequences for a Diverse set of 7 Haemophilus Species.</title>
        <authorList>
            <person name="Nichols M."/>
            <person name="Topaz N."/>
            <person name="Wang X."/>
            <person name="Wang X."/>
            <person name="Boxrud D."/>
        </authorList>
    </citation>
    <scope>NUCLEOTIDE SEQUENCE [LARGE SCALE GENOMIC DNA]</scope>
    <source>
        <strain evidence="1 2">C2015005473</strain>
    </source>
</reference>
<dbReference type="EMBL" id="QEQG01000001">
    <property type="protein sequence ID" value="RDF12717.1"/>
    <property type="molecule type" value="Genomic_DNA"/>
</dbReference>
<proteinExistence type="predicted"/>
<name>A0ABX9HTG8_9PAST</name>
<keyword evidence="2" id="KW-1185">Reference proteome</keyword>